<organism evidence="3 4">
    <name type="scientific">Mycobacterium ulcerans</name>
    <dbReference type="NCBI Taxonomy" id="1809"/>
    <lineage>
        <taxon>Bacteria</taxon>
        <taxon>Bacillati</taxon>
        <taxon>Actinomycetota</taxon>
        <taxon>Actinomycetes</taxon>
        <taxon>Mycobacteriales</taxon>
        <taxon>Mycobacteriaceae</taxon>
        <taxon>Mycobacterium</taxon>
        <taxon>Mycobacterium ulcerans group</taxon>
    </lineage>
</organism>
<dbReference type="CDD" id="cd02440">
    <property type="entry name" value="AdoMet_MTases"/>
    <property type="match status" value="1"/>
</dbReference>
<keyword evidence="3" id="KW-0489">Methyltransferase</keyword>
<dbReference type="InterPro" id="IPR013217">
    <property type="entry name" value="Methyltransf_12"/>
</dbReference>
<feature type="region of interest" description="Disordered" evidence="1">
    <location>
        <begin position="17"/>
        <end position="46"/>
    </location>
</feature>
<dbReference type="Pfam" id="PF08242">
    <property type="entry name" value="Methyltransf_12"/>
    <property type="match status" value="1"/>
</dbReference>
<dbReference type="Gene3D" id="3.40.50.150">
    <property type="entry name" value="Vaccinia Virus protein VP39"/>
    <property type="match status" value="1"/>
</dbReference>
<dbReference type="GO" id="GO:0008168">
    <property type="term" value="F:methyltransferase activity"/>
    <property type="evidence" value="ECO:0007669"/>
    <property type="project" value="UniProtKB-KW"/>
</dbReference>
<feature type="domain" description="Methyltransferase type 12" evidence="2">
    <location>
        <begin position="169"/>
        <end position="264"/>
    </location>
</feature>
<keyword evidence="4" id="KW-1185">Reference proteome</keyword>
<dbReference type="InterPro" id="IPR029063">
    <property type="entry name" value="SAM-dependent_MTases_sf"/>
</dbReference>
<keyword evidence="3" id="KW-0808">Transferase</keyword>
<reference evidence="3" key="1">
    <citation type="submission" date="2022-08" db="EMBL/GenBank/DDBJ databases">
        <title>Whole genome sequencing of non-tuberculosis mycobacteria type-strains.</title>
        <authorList>
            <person name="Igarashi Y."/>
            <person name="Osugi A."/>
            <person name="Mitarai S."/>
        </authorList>
    </citation>
    <scope>NUCLEOTIDE SEQUENCE</scope>
    <source>
        <strain evidence="3">ATCC 19423</strain>
    </source>
</reference>
<evidence type="ECO:0000313" key="3">
    <source>
        <dbReference type="EMBL" id="ULP53839.1"/>
    </source>
</evidence>
<protein>
    <submittedName>
        <fullName evidence="3">Class I SAM-dependent methyltransferase</fullName>
    </submittedName>
</protein>
<evidence type="ECO:0000313" key="4">
    <source>
        <dbReference type="Proteomes" id="UP001055253"/>
    </source>
</evidence>
<accession>A0ABY3VHI1</accession>
<evidence type="ECO:0000256" key="1">
    <source>
        <dbReference type="SAM" id="MobiDB-lite"/>
    </source>
</evidence>
<proteinExistence type="predicted"/>
<gene>
    <name evidence="3" type="ORF">MJO63_03450</name>
</gene>
<dbReference type="Proteomes" id="UP001055253">
    <property type="component" value="Chromosome"/>
</dbReference>
<sequence length="385" mass="41841">MAARRYQSVIASGLSIRSSRPEKFDRPMPGTGPAGDGHGPLVRGQAGVPVCDTVADTGQATTANRSSTASMPGERNCIHAWREELAAGCESGSSFRACNPVGMDDVSQRPMAASWRSLNLANWEPRVPLHTGPNGYDLDSFDDPDFLSAEVRYDLPRLGRLDGLDIAHLQCHIGTDTVWLSRLGPRSTVGLDFSPAALQAARDLAMRARADVGFVEADVYDAVQALGGERFDLVYTGLGALCWIPSISRWADVFASLLRPGGRLFMREGHPFLWSLSDPRPDGLVVVEYPYFETSGIPFVEHETYAGNGTVASPQIIHFNHGLGEIFTALTAAGLMVTGLEEHREVPWNPLGDAMIPSPGYDGEFILAEDRDRIPMTYTVQAIKR</sequence>
<evidence type="ECO:0000259" key="2">
    <source>
        <dbReference type="Pfam" id="PF08242"/>
    </source>
</evidence>
<dbReference type="GO" id="GO:0032259">
    <property type="term" value="P:methylation"/>
    <property type="evidence" value="ECO:0007669"/>
    <property type="project" value="UniProtKB-KW"/>
</dbReference>
<name>A0ABY3VHI1_MYCUL</name>
<dbReference type="SUPFAM" id="SSF53335">
    <property type="entry name" value="S-adenosyl-L-methionine-dependent methyltransferases"/>
    <property type="match status" value="1"/>
</dbReference>
<dbReference type="EMBL" id="CP092429">
    <property type="protein sequence ID" value="ULP53839.1"/>
    <property type="molecule type" value="Genomic_DNA"/>
</dbReference>